<accession>A0ABQ0LCU6</accession>
<feature type="domain" description="Beta-lactamase-related" evidence="8">
    <location>
        <begin position="387"/>
        <end position="722"/>
    </location>
</feature>
<dbReference type="EMBL" id="DF844481">
    <property type="protein sequence ID" value="GAT48337.1"/>
    <property type="molecule type" value="Genomic_DNA"/>
</dbReference>
<gene>
    <name evidence="9" type="ORF">MCHLO_05754</name>
</gene>
<dbReference type="PANTHER" id="PTHR16133:SF0">
    <property type="entry name" value="ZINC_IRON REGULATED TRANSPORTER-RELATED PROTEIN 102B, ISOFORM E"/>
    <property type="match status" value="1"/>
</dbReference>
<sequence>MLGLLVMSALLGASSFLCGMVPLSFALSKQHISRFSTFGSGILIGTALGIIIPEGIDTLAAAQPSGTLPTDQIALSLIVGFTFMLVVEQLIAPGAHSHSLSSTKELPLPLHARNPTATSTVFDADLGDTEVEPGAPETPEPAGFMQVDGVAEDVRHSKAKAFPLTFGLVIHALADGLALGVSSVSGSTSAGHDLSLIVFFALIIHKAPTSLALTTALLNTSLPRPDCRTHLAVFAASTPVGAILSYLILSFFSEGSTQSSWTGLALLLSGGTFLYVATVLQPVSHSHSHGEDEQHHTQRDREITPAMRVALISAGMITPYVIAHVLLPDSRRARNTDDCGVGNPDSDNLRNVVSLIGARLEGKNSNTILSSEFGDFVAQVLKDWNSHAGVVVAVVRQNGHGGWIVEQEGYGHAKADGTPVTPDTLFAIGSESKLFDIISTGLLISNASLATPITWTSKLVDIMPGWELMDPIASAGATIIDLMSHRTGMPRHDVSQTRNDTIPNILSRMKYLKPSTEFRETFQYNNLMYEVLSYLPTVLLPNQPTFSEYVQENIFEPLGMNSSTYSSISANATGRMADSFGRVGNTTTNPLLPTEIYPMPFWLPTGEAGDFASGPGGVITSLRDMVAWLKMLISNGVDTSTNATVVPAAVLSEITSGITVWPFIDPYPELSPGAYGGARFGSSYRGHDLFEHGGDVQGFHSMVTWFPNDGAGVVVMINDDLSYYREIVRYRVFDLLFGLDPVDWNTRYQQQAVETAAAVASYVNTPSLGANAVLPSVGYAALPGMYSNPGYPSLELCAIAPPAASQTVTDSCLALATTLNASFPQYVSHDPNVPMFAFTWDSLAAEYVALTHFDGDLWNLTGWSGLPTDPHNASSPLWAYDAGFAGTVALTGTDANGTVGFGFLGGIWGAGAGVPDPAGVHGL</sequence>
<evidence type="ECO:0000259" key="8">
    <source>
        <dbReference type="Pfam" id="PF00144"/>
    </source>
</evidence>
<protein>
    <submittedName>
        <fullName evidence="9">Beta-lactamase class penicillin binding protein</fullName>
    </submittedName>
</protein>
<dbReference type="Proteomes" id="UP000815677">
    <property type="component" value="Unassembled WGS sequence"/>
</dbReference>
<feature type="transmembrane region" description="Helical" evidence="7">
    <location>
        <begin position="261"/>
        <end position="280"/>
    </location>
</feature>
<evidence type="ECO:0000256" key="6">
    <source>
        <dbReference type="ARBA" id="ARBA00023136"/>
    </source>
</evidence>
<dbReference type="InterPro" id="IPR003689">
    <property type="entry name" value="ZIP"/>
</dbReference>
<evidence type="ECO:0000313" key="9">
    <source>
        <dbReference type="EMBL" id="GAT48337.1"/>
    </source>
</evidence>
<dbReference type="Pfam" id="PF02535">
    <property type="entry name" value="Zip"/>
    <property type="match status" value="1"/>
</dbReference>
<keyword evidence="10" id="KW-1185">Reference proteome</keyword>
<evidence type="ECO:0000313" key="10">
    <source>
        <dbReference type="Proteomes" id="UP000815677"/>
    </source>
</evidence>
<dbReference type="InterPro" id="IPR045891">
    <property type="entry name" value="ZIP9"/>
</dbReference>
<evidence type="ECO:0000256" key="3">
    <source>
        <dbReference type="ARBA" id="ARBA00022692"/>
    </source>
</evidence>
<feature type="transmembrane region" description="Helical" evidence="7">
    <location>
        <begin position="6"/>
        <end position="28"/>
    </location>
</feature>
<evidence type="ECO:0000256" key="1">
    <source>
        <dbReference type="ARBA" id="ARBA00004127"/>
    </source>
</evidence>
<organism evidence="9 10">
    <name type="scientific">Mycena chlorophos</name>
    <name type="common">Agaric fungus</name>
    <name type="synonym">Agaricus chlorophos</name>
    <dbReference type="NCBI Taxonomy" id="658473"/>
    <lineage>
        <taxon>Eukaryota</taxon>
        <taxon>Fungi</taxon>
        <taxon>Dikarya</taxon>
        <taxon>Basidiomycota</taxon>
        <taxon>Agaricomycotina</taxon>
        <taxon>Agaricomycetes</taxon>
        <taxon>Agaricomycetidae</taxon>
        <taxon>Agaricales</taxon>
        <taxon>Marasmiineae</taxon>
        <taxon>Mycenaceae</taxon>
        <taxon>Mycena</taxon>
    </lineage>
</organism>
<keyword evidence="6 7" id="KW-0472">Membrane</keyword>
<dbReference type="PANTHER" id="PTHR16133">
    <property type="entry name" value="SOLUTE CARRIER FAMILY 39 ZINC TRANSPORTER , MEMBER 9-RELATED"/>
    <property type="match status" value="1"/>
</dbReference>
<feature type="transmembrane region" description="Helical" evidence="7">
    <location>
        <begin position="309"/>
        <end position="327"/>
    </location>
</feature>
<evidence type="ECO:0000256" key="2">
    <source>
        <dbReference type="ARBA" id="ARBA00004394"/>
    </source>
</evidence>
<dbReference type="SUPFAM" id="SSF56601">
    <property type="entry name" value="beta-lactamase/transpeptidase-like"/>
    <property type="match status" value="1"/>
</dbReference>
<feature type="transmembrane region" description="Helical" evidence="7">
    <location>
        <begin position="230"/>
        <end position="249"/>
    </location>
</feature>
<keyword evidence="5" id="KW-0333">Golgi apparatus</keyword>
<evidence type="ECO:0000256" key="7">
    <source>
        <dbReference type="SAM" id="Phobius"/>
    </source>
</evidence>
<feature type="transmembrane region" description="Helical" evidence="7">
    <location>
        <begin position="164"/>
        <end position="184"/>
    </location>
</feature>
<feature type="transmembrane region" description="Helical" evidence="7">
    <location>
        <begin position="35"/>
        <end position="53"/>
    </location>
</feature>
<reference evidence="9" key="1">
    <citation type="submission" date="2014-09" db="EMBL/GenBank/DDBJ databases">
        <title>Genome sequence of the luminous mushroom Mycena chlorophos for searching fungal bioluminescence genes.</title>
        <authorList>
            <person name="Tanaka Y."/>
            <person name="Kasuga D."/>
            <person name="Oba Y."/>
            <person name="Hase S."/>
            <person name="Sato K."/>
            <person name="Oba Y."/>
            <person name="Sakakibara Y."/>
        </authorList>
    </citation>
    <scope>NUCLEOTIDE SEQUENCE</scope>
</reference>
<name>A0ABQ0LCU6_MYCCL</name>
<feature type="transmembrane region" description="Helical" evidence="7">
    <location>
        <begin position="73"/>
        <end position="92"/>
    </location>
</feature>
<dbReference type="InterPro" id="IPR001466">
    <property type="entry name" value="Beta-lactam-related"/>
</dbReference>
<evidence type="ECO:0000256" key="4">
    <source>
        <dbReference type="ARBA" id="ARBA00022989"/>
    </source>
</evidence>
<comment type="subcellular location">
    <subcellularLocation>
        <location evidence="1">Endomembrane system</location>
        <topology evidence="1">Multi-pass membrane protein</topology>
    </subcellularLocation>
    <subcellularLocation>
        <location evidence="2">Golgi apparatus membrane</location>
    </subcellularLocation>
</comment>
<dbReference type="InterPro" id="IPR012338">
    <property type="entry name" value="Beta-lactam/transpept-like"/>
</dbReference>
<dbReference type="Pfam" id="PF00144">
    <property type="entry name" value="Beta-lactamase"/>
    <property type="match status" value="1"/>
</dbReference>
<proteinExistence type="predicted"/>
<keyword evidence="3 7" id="KW-0812">Transmembrane</keyword>
<evidence type="ECO:0000256" key="5">
    <source>
        <dbReference type="ARBA" id="ARBA00023034"/>
    </source>
</evidence>
<feature type="transmembrane region" description="Helical" evidence="7">
    <location>
        <begin position="196"/>
        <end position="218"/>
    </location>
</feature>
<dbReference type="Gene3D" id="3.40.710.10">
    <property type="entry name" value="DD-peptidase/beta-lactamase superfamily"/>
    <property type="match status" value="1"/>
</dbReference>
<keyword evidence="4 7" id="KW-1133">Transmembrane helix</keyword>